<feature type="domain" description="Tyr recombinase" evidence="2">
    <location>
        <begin position="28"/>
        <end position="135"/>
    </location>
</feature>
<dbReference type="GO" id="GO:0015074">
    <property type="term" value="P:DNA integration"/>
    <property type="evidence" value="ECO:0007669"/>
    <property type="project" value="InterPro"/>
</dbReference>
<dbReference type="InterPro" id="IPR013762">
    <property type="entry name" value="Integrase-like_cat_sf"/>
</dbReference>
<dbReference type="Pfam" id="PF00589">
    <property type="entry name" value="Phage_integrase"/>
    <property type="match status" value="1"/>
</dbReference>
<evidence type="ECO:0000313" key="4">
    <source>
        <dbReference type="Proteomes" id="UP000241899"/>
    </source>
</evidence>
<dbReference type="EMBL" id="PZKF01000019">
    <property type="protein sequence ID" value="PTE17352.1"/>
    <property type="molecule type" value="Genomic_DNA"/>
</dbReference>
<keyword evidence="4" id="KW-1185">Reference proteome</keyword>
<sequence length="163" mass="17817">MSSIRRRSSEMSRSYRKTPICGMRDGKQRIVYARSKTGVEADLPLLPELEDALEHVPADQQFFLPKDGSQEPYVVESFGNWFRDKCVKAGVPGSIHGLRKAGAARLALAGATENEIAAFLAHTDTSQAAIYTKAASRSKLADSGFARLKNLSNSSDPLDSEKE</sequence>
<accession>A0A2T4JHG0</accession>
<dbReference type="InterPro" id="IPR011010">
    <property type="entry name" value="DNA_brk_join_enz"/>
</dbReference>
<dbReference type="GO" id="GO:0003677">
    <property type="term" value="F:DNA binding"/>
    <property type="evidence" value="ECO:0007669"/>
    <property type="project" value="InterPro"/>
</dbReference>
<dbReference type="Proteomes" id="UP000241899">
    <property type="component" value="Unassembled WGS sequence"/>
</dbReference>
<dbReference type="GO" id="GO:0006310">
    <property type="term" value="P:DNA recombination"/>
    <property type="evidence" value="ECO:0007669"/>
    <property type="project" value="UniProtKB-KW"/>
</dbReference>
<gene>
    <name evidence="3" type="ORF">C5F46_09535</name>
</gene>
<comment type="caution">
    <text evidence="3">The sequence shown here is derived from an EMBL/GenBank/DDBJ whole genome shotgun (WGS) entry which is preliminary data.</text>
</comment>
<evidence type="ECO:0000313" key="3">
    <source>
        <dbReference type="EMBL" id="PTE17352.1"/>
    </source>
</evidence>
<dbReference type="AlphaFoldDB" id="A0A2T4JHG0"/>
<dbReference type="OrthoDB" id="7510934at2"/>
<dbReference type="InterPro" id="IPR002104">
    <property type="entry name" value="Integrase_catalytic"/>
</dbReference>
<organism evidence="3 4">
    <name type="scientific">Phaeovulum veldkampii DSM 11550</name>
    <dbReference type="NCBI Taxonomy" id="1185920"/>
    <lineage>
        <taxon>Bacteria</taxon>
        <taxon>Pseudomonadati</taxon>
        <taxon>Pseudomonadota</taxon>
        <taxon>Alphaproteobacteria</taxon>
        <taxon>Rhodobacterales</taxon>
        <taxon>Paracoccaceae</taxon>
        <taxon>Phaeovulum</taxon>
    </lineage>
</organism>
<dbReference type="Gene3D" id="1.10.443.10">
    <property type="entry name" value="Intergrase catalytic core"/>
    <property type="match status" value="1"/>
</dbReference>
<dbReference type="SUPFAM" id="SSF56349">
    <property type="entry name" value="DNA breaking-rejoining enzymes"/>
    <property type="match status" value="1"/>
</dbReference>
<protein>
    <recommendedName>
        <fullName evidence="2">Tyr recombinase domain-containing protein</fullName>
    </recommendedName>
</protein>
<evidence type="ECO:0000259" key="2">
    <source>
        <dbReference type="Pfam" id="PF00589"/>
    </source>
</evidence>
<keyword evidence="1" id="KW-0233">DNA recombination</keyword>
<evidence type="ECO:0000256" key="1">
    <source>
        <dbReference type="ARBA" id="ARBA00023172"/>
    </source>
</evidence>
<proteinExistence type="predicted"/>
<name>A0A2T4JHG0_9RHOB</name>
<reference evidence="3 4" key="1">
    <citation type="submission" date="2018-03" db="EMBL/GenBank/DDBJ databases">
        <title>Rhodobacter veldkampii.</title>
        <authorList>
            <person name="Meyer T.E."/>
            <person name="Miller S."/>
            <person name="Lodha T."/>
            <person name="Gandham S."/>
            <person name="Chintalapati S."/>
            <person name="Chintalapati V.R."/>
        </authorList>
    </citation>
    <scope>NUCLEOTIDE SEQUENCE [LARGE SCALE GENOMIC DNA]</scope>
    <source>
        <strain evidence="3 4">DSM 11550</strain>
    </source>
</reference>